<organism evidence="1 2">
    <name type="scientific">Singulisphaera acidiphila (strain ATCC BAA-1392 / DSM 18658 / VKM B-2454 / MOB10)</name>
    <dbReference type="NCBI Taxonomy" id="886293"/>
    <lineage>
        <taxon>Bacteria</taxon>
        <taxon>Pseudomonadati</taxon>
        <taxon>Planctomycetota</taxon>
        <taxon>Planctomycetia</taxon>
        <taxon>Isosphaerales</taxon>
        <taxon>Isosphaeraceae</taxon>
        <taxon>Singulisphaera</taxon>
    </lineage>
</organism>
<evidence type="ECO:0000313" key="2">
    <source>
        <dbReference type="Proteomes" id="UP000010798"/>
    </source>
</evidence>
<name>L0D8S3_SINAD</name>
<dbReference type="EMBL" id="CP003364">
    <property type="protein sequence ID" value="AGA25637.1"/>
    <property type="molecule type" value="Genomic_DNA"/>
</dbReference>
<dbReference type="AlphaFoldDB" id="L0D8S3"/>
<proteinExistence type="predicted"/>
<accession>L0D8S3</accession>
<sequence length="123" mass="13730">MLFRFRRSAVGLSRTVEPCLCHVFPSALDARFKGLSCPDLGLNVDEELIRRAGRAHHRLMAGPKPFLGILTITPLAVRSARGFFLRSFSAESRSGLSELTPKPPFSPWLLWIAPERRTQSLGN</sequence>
<protein>
    <submittedName>
        <fullName evidence="1">Uncharacterized protein</fullName>
    </submittedName>
</protein>
<dbReference type="HOGENOM" id="CLU_2013726_0_0_0"/>
<gene>
    <name evidence="1" type="ordered locus">Sinac_1248</name>
</gene>
<reference evidence="1 2" key="1">
    <citation type="submission" date="2012-02" db="EMBL/GenBank/DDBJ databases">
        <title>Complete sequence of chromosome of Singulisphaera acidiphila DSM 18658.</title>
        <authorList>
            <consortium name="US DOE Joint Genome Institute (JGI-PGF)"/>
            <person name="Lucas S."/>
            <person name="Copeland A."/>
            <person name="Lapidus A."/>
            <person name="Glavina del Rio T."/>
            <person name="Dalin E."/>
            <person name="Tice H."/>
            <person name="Bruce D."/>
            <person name="Goodwin L."/>
            <person name="Pitluck S."/>
            <person name="Peters L."/>
            <person name="Ovchinnikova G."/>
            <person name="Chertkov O."/>
            <person name="Kyrpides N."/>
            <person name="Mavromatis K."/>
            <person name="Ivanova N."/>
            <person name="Brettin T."/>
            <person name="Detter J.C."/>
            <person name="Han C."/>
            <person name="Larimer F."/>
            <person name="Land M."/>
            <person name="Hauser L."/>
            <person name="Markowitz V."/>
            <person name="Cheng J.-F."/>
            <person name="Hugenholtz P."/>
            <person name="Woyke T."/>
            <person name="Wu D."/>
            <person name="Tindall B."/>
            <person name="Pomrenke H."/>
            <person name="Brambilla E."/>
            <person name="Klenk H.-P."/>
            <person name="Eisen J.A."/>
        </authorList>
    </citation>
    <scope>NUCLEOTIDE SEQUENCE [LARGE SCALE GENOMIC DNA]</scope>
    <source>
        <strain evidence="2">ATCC BAA-1392 / DSM 18658 / VKM B-2454 / MOB10</strain>
    </source>
</reference>
<keyword evidence="2" id="KW-1185">Reference proteome</keyword>
<dbReference type="KEGG" id="saci:Sinac_1248"/>
<dbReference type="STRING" id="886293.Sinac_1248"/>
<evidence type="ECO:0000313" key="1">
    <source>
        <dbReference type="EMBL" id="AGA25637.1"/>
    </source>
</evidence>
<dbReference type="Proteomes" id="UP000010798">
    <property type="component" value="Chromosome"/>
</dbReference>